<keyword evidence="1" id="KW-1133">Transmembrane helix</keyword>
<feature type="transmembrane region" description="Helical" evidence="1">
    <location>
        <begin position="73"/>
        <end position="92"/>
    </location>
</feature>
<reference evidence="2" key="1">
    <citation type="submission" date="2020-02" db="EMBL/GenBank/DDBJ databases">
        <authorList>
            <person name="Meier V. D."/>
        </authorList>
    </citation>
    <scope>NUCLEOTIDE SEQUENCE</scope>
    <source>
        <strain evidence="2">AVDCRST_MAG93</strain>
    </source>
</reference>
<accession>A0A6J4JWV0</accession>
<dbReference type="AlphaFoldDB" id="A0A6J4JWV0"/>
<organism evidence="2">
    <name type="scientific">uncultured Chloroflexia bacterium</name>
    <dbReference type="NCBI Taxonomy" id="1672391"/>
    <lineage>
        <taxon>Bacteria</taxon>
        <taxon>Bacillati</taxon>
        <taxon>Chloroflexota</taxon>
        <taxon>Chloroflexia</taxon>
        <taxon>environmental samples</taxon>
    </lineage>
</organism>
<proteinExistence type="predicted"/>
<feature type="transmembrane region" description="Helical" evidence="1">
    <location>
        <begin position="20"/>
        <end position="37"/>
    </location>
</feature>
<evidence type="ECO:0000313" key="2">
    <source>
        <dbReference type="EMBL" id="CAA9289633.1"/>
    </source>
</evidence>
<name>A0A6J4JWV0_9CHLR</name>
<protein>
    <submittedName>
        <fullName evidence="2">Uncharacterized protein</fullName>
    </submittedName>
</protein>
<gene>
    <name evidence="2" type="ORF">AVDCRST_MAG93-3795</name>
</gene>
<keyword evidence="1" id="KW-0812">Transmembrane</keyword>
<keyword evidence="1" id="KW-0472">Membrane</keyword>
<dbReference type="EMBL" id="CADCTR010001293">
    <property type="protein sequence ID" value="CAA9289633.1"/>
    <property type="molecule type" value="Genomic_DNA"/>
</dbReference>
<sequence>MMDVYCERVGAGLLAEPLNAVSNISFLLATWAAWVLAKRTGTLSAGVRVLIAIAASVGVGSILWHTYPVSLTLILDIVPILVFISWFIWLYTRNVIGMR</sequence>
<evidence type="ECO:0000256" key="1">
    <source>
        <dbReference type="SAM" id="Phobius"/>
    </source>
</evidence>
<feature type="transmembrane region" description="Helical" evidence="1">
    <location>
        <begin position="49"/>
        <end position="67"/>
    </location>
</feature>